<dbReference type="Pfam" id="PF00932">
    <property type="entry name" value="LTD"/>
    <property type="match status" value="1"/>
</dbReference>
<protein>
    <submittedName>
        <fullName evidence="4">DUF5689 domain-containing protein</fullName>
    </submittedName>
</protein>
<feature type="region of interest" description="Disordered" evidence="1">
    <location>
        <begin position="437"/>
        <end position="456"/>
    </location>
</feature>
<feature type="domain" description="LTD" evidence="3">
    <location>
        <begin position="273"/>
        <end position="395"/>
    </location>
</feature>
<dbReference type="RefSeq" id="WP_354617382.1">
    <property type="nucleotide sequence ID" value="NZ_JBEWYP010000002.1"/>
</dbReference>
<dbReference type="Pfam" id="PF18942">
    <property type="entry name" value="DUF5689"/>
    <property type="match status" value="1"/>
</dbReference>
<organism evidence="4 5">
    <name type="scientific">Sediminicola luteus</name>
    <dbReference type="NCBI Taxonomy" id="319238"/>
    <lineage>
        <taxon>Bacteria</taxon>
        <taxon>Pseudomonadati</taxon>
        <taxon>Bacteroidota</taxon>
        <taxon>Flavobacteriia</taxon>
        <taxon>Flavobacteriales</taxon>
        <taxon>Flavobacteriaceae</taxon>
        <taxon>Sediminicola</taxon>
    </lineage>
</organism>
<feature type="signal peptide" evidence="2">
    <location>
        <begin position="1"/>
        <end position="24"/>
    </location>
</feature>
<accession>A0ABV2TW23</accession>
<evidence type="ECO:0000259" key="3">
    <source>
        <dbReference type="PROSITE" id="PS51841"/>
    </source>
</evidence>
<dbReference type="SUPFAM" id="SSF74853">
    <property type="entry name" value="Lamin A/C globular tail domain"/>
    <property type="match status" value="1"/>
</dbReference>
<dbReference type="Proteomes" id="UP001549773">
    <property type="component" value="Unassembled WGS sequence"/>
</dbReference>
<proteinExistence type="predicted"/>
<dbReference type="InterPro" id="IPR036415">
    <property type="entry name" value="Lamin_tail_dom_sf"/>
</dbReference>
<name>A0ABV2TW23_9FLAO</name>
<gene>
    <name evidence="4" type="ORF">ABXZ32_04015</name>
</gene>
<feature type="chain" id="PRO_5047222672" evidence="2">
    <location>
        <begin position="25"/>
        <end position="456"/>
    </location>
</feature>
<dbReference type="InterPro" id="IPR043744">
    <property type="entry name" value="DUF5689"/>
</dbReference>
<keyword evidence="2" id="KW-0732">Signal</keyword>
<evidence type="ECO:0000256" key="2">
    <source>
        <dbReference type="SAM" id="SignalP"/>
    </source>
</evidence>
<dbReference type="PROSITE" id="PS51841">
    <property type="entry name" value="LTD"/>
    <property type="match status" value="1"/>
</dbReference>
<evidence type="ECO:0000313" key="5">
    <source>
        <dbReference type="Proteomes" id="UP001549773"/>
    </source>
</evidence>
<dbReference type="InterPro" id="IPR001322">
    <property type="entry name" value="Lamin_tail_dom"/>
</dbReference>
<dbReference type="EMBL" id="JBEWYP010000002">
    <property type="protein sequence ID" value="MET7028544.1"/>
    <property type="molecule type" value="Genomic_DNA"/>
</dbReference>
<evidence type="ECO:0000313" key="4">
    <source>
        <dbReference type="EMBL" id="MET7028544.1"/>
    </source>
</evidence>
<comment type="caution">
    <text evidence="4">The sequence shown here is derived from an EMBL/GenBank/DDBJ whole genome shotgun (WGS) entry which is preliminary data.</text>
</comment>
<evidence type="ECO:0000256" key="1">
    <source>
        <dbReference type="SAM" id="MobiDB-lite"/>
    </source>
</evidence>
<sequence>MKLYIKLLSILTVLIALLAASCVADRSFDVPKIECGEGLVSNISFADLKGMYVDRVFQIQDDLVLEGYINSSDHAGNFFGTLHLQDKTQSPEHGLQIELDARDYHLLYPVGSKVYVKLKGLYLGLGKESYKLGAVFSSFGNLSVGRLPVAAVKKHIINACDSPFELQAVKTGLDSLVEIPLNTLVEFDGLEFEEGELGKTYAEYQKETVRVVKDCDGENIGLLNSGYSDFQSELLPEGNGKIKGILLKSKSAFQLVINNLEDVNFSNERCKIIPTEFTSENVFISELADPNNNTGARFVELFNSAAQPLDLNGWTLMRYTNANPEASSSLDLSGHQIRANKTLVISPNKEEFELVYGFAPDVGISTNSPADSNGDDNLVLVDPFGKIIDVFGVPGEDGSGTNHEFEDGRAERVIGVSRGNPIFTFEEWLIYNDTGGNGTINLPQNAPEDFSPGWHE</sequence>
<reference evidence="4 5" key="1">
    <citation type="submission" date="2024-07" db="EMBL/GenBank/DDBJ databases">
        <title>The genome sequence of type strain Sediminicola luteus GDMCC 1.2596T.</title>
        <authorList>
            <person name="Liu Y."/>
        </authorList>
    </citation>
    <scope>NUCLEOTIDE SEQUENCE [LARGE SCALE GENOMIC DNA]</scope>
    <source>
        <strain evidence="4 5">GDMCC 1.2596</strain>
    </source>
</reference>
<dbReference type="Gene3D" id="2.60.40.1260">
    <property type="entry name" value="Lamin Tail domain"/>
    <property type="match status" value="1"/>
</dbReference>
<dbReference type="PROSITE" id="PS51257">
    <property type="entry name" value="PROKAR_LIPOPROTEIN"/>
    <property type="match status" value="1"/>
</dbReference>
<keyword evidence="5" id="KW-1185">Reference proteome</keyword>